<organism evidence="5 6">
    <name type="scientific">Teichococcus aestuarii</name>
    <dbReference type="NCBI Taxonomy" id="568898"/>
    <lineage>
        <taxon>Bacteria</taxon>
        <taxon>Pseudomonadati</taxon>
        <taxon>Pseudomonadota</taxon>
        <taxon>Alphaproteobacteria</taxon>
        <taxon>Acetobacterales</taxon>
        <taxon>Roseomonadaceae</taxon>
        <taxon>Roseomonas</taxon>
    </lineage>
</organism>
<dbReference type="PANTHER" id="PTHR46268:SF27">
    <property type="entry name" value="UNIVERSAL STRESS PROTEIN RV2623"/>
    <property type="match status" value="1"/>
</dbReference>
<feature type="domain" description="UspA" evidence="4">
    <location>
        <begin position="212"/>
        <end position="283"/>
    </location>
</feature>
<keyword evidence="2" id="KW-0547">Nucleotide-binding</keyword>
<evidence type="ECO:0000313" key="6">
    <source>
        <dbReference type="Proteomes" id="UP000245048"/>
    </source>
</evidence>
<dbReference type="PANTHER" id="PTHR46268">
    <property type="entry name" value="STRESS RESPONSE PROTEIN NHAX"/>
    <property type="match status" value="1"/>
</dbReference>
<dbReference type="SUPFAM" id="SSF52402">
    <property type="entry name" value="Adenine nucleotide alpha hydrolases-like"/>
    <property type="match status" value="2"/>
</dbReference>
<dbReference type="Gene3D" id="3.40.50.12370">
    <property type="match status" value="1"/>
</dbReference>
<evidence type="ECO:0000256" key="2">
    <source>
        <dbReference type="ARBA" id="ARBA00022741"/>
    </source>
</evidence>
<gene>
    <name evidence="5" type="ORF">CR165_11850</name>
</gene>
<dbReference type="OrthoDB" id="9804721at2"/>
<dbReference type="Proteomes" id="UP000245048">
    <property type="component" value="Unassembled WGS sequence"/>
</dbReference>
<evidence type="ECO:0000259" key="4">
    <source>
        <dbReference type="Pfam" id="PF00582"/>
    </source>
</evidence>
<reference evidence="6" key="1">
    <citation type="submission" date="2017-10" db="EMBL/GenBank/DDBJ databases">
        <authorList>
            <person name="Toshchakov S.V."/>
            <person name="Goeva M.A."/>
        </authorList>
    </citation>
    <scope>NUCLEOTIDE SEQUENCE [LARGE SCALE GENOMIC DNA]</scope>
    <source>
        <strain evidence="6">JR1/69-1-13</strain>
    </source>
</reference>
<evidence type="ECO:0000313" key="5">
    <source>
        <dbReference type="EMBL" id="PWC28388.1"/>
    </source>
</evidence>
<comment type="similarity">
    <text evidence="1">Belongs to the universal stress protein A family.</text>
</comment>
<proteinExistence type="inferred from homology"/>
<dbReference type="RefSeq" id="WP_109517210.1">
    <property type="nucleotide sequence ID" value="NZ_PDOA01000007.1"/>
</dbReference>
<dbReference type="InterPro" id="IPR006016">
    <property type="entry name" value="UspA"/>
</dbReference>
<dbReference type="GO" id="GO:0005524">
    <property type="term" value="F:ATP binding"/>
    <property type="evidence" value="ECO:0007669"/>
    <property type="project" value="UniProtKB-KW"/>
</dbReference>
<protein>
    <submittedName>
        <fullName evidence="5">Universal stress protein UspA</fullName>
    </submittedName>
</protein>
<keyword evidence="6" id="KW-1185">Reference proteome</keyword>
<dbReference type="PRINTS" id="PR01438">
    <property type="entry name" value="UNVRSLSTRESS"/>
</dbReference>
<comment type="caution">
    <text evidence="5">The sequence shown here is derived from an EMBL/GenBank/DDBJ whole genome shotgun (WGS) entry which is preliminary data.</text>
</comment>
<dbReference type="EMBL" id="PDOA01000007">
    <property type="protein sequence ID" value="PWC28388.1"/>
    <property type="molecule type" value="Genomic_DNA"/>
</dbReference>
<dbReference type="InterPro" id="IPR006015">
    <property type="entry name" value="Universal_stress_UspA"/>
</dbReference>
<sequence length="283" mass="30355">MARILACTDGSIYAPSIYGHAAWAASRLNAAVEVLHMLDRHPGAAREAELSGAIGFDASQDLLRKMVELDEAQGRLAQQRSRAILEDAEWVLRAAGIAEVTLTLRHGALVEALPEFEKAADLVVVGKRGEAADFAKGHLGSNLERVLRTSICPVLVASRAFKPISRAVIAYDGRAASRKAVEYLARRPLLHGVSVHLLTVGNAGTDEEGLAEARFRLGEAGLDVHMQILPGRPEDVIARVVAESGADLLVMGAYGHGVLTRMFLGSVTSTLLRECRVPALVFR</sequence>
<accession>A0A2U1V391</accession>
<evidence type="ECO:0000256" key="1">
    <source>
        <dbReference type="ARBA" id="ARBA00008791"/>
    </source>
</evidence>
<evidence type="ECO:0000256" key="3">
    <source>
        <dbReference type="ARBA" id="ARBA00022840"/>
    </source>
</evidence>
<dbReference type="Pfam" id="PF00582">
    <property type="entry name" value="Usp"/>
    <property type="match status" value="2"/>
</dbReference>
<name>A0A2U1V391_9PROT</name>
<feature type="domain" description="UspA" evidence="4">
    <location>
        <begin position="3"/>
        <end position="156"/>
    </location>
</feature>
<keyword evidence="3" id="KW-0067">ATP-binding</keyword>
<dbReference type="AlphaFoldDB" id="A0A2U1V391"/>
<dbReference type="CDD" id="cd00293">
    <property type="entry name" value="USP-like"/>
    <property type="match status" value="2"/>
</dbReference>